<dbReference type="InterPro" id="IPR029063">
    <property type="entry name" value="SAM-dependent_MTases_sf"/>
</dbReference>
<dbReference type="SUPFAM" id="SSF53335">
    <property type="entry name" value="S-adenosyl-L-methionine-dependent methyltransferases"/>
    <property type="match status" value="1"/>
</dbReference>
<organism evidence="1 2">
    <name type="scientific">Mycobacterium bohemicum DSM 44277</name>
    <dbReference type="NCBI Taxonomy" id="1236609"/>
    <lineage>
        <taxon>Bacteria</taxon>
        <taxon>Bacillati</taxon>
        <taxon>Actinomycetota</taxon>
        <taxon>Actinomycetes</taxon>
        <taxon>Mycobacteriales</taxon>
        <taxon>Mycobacteriaceae</taxon>
        <taxon>Mycobacterium</taxon>
    </lineage>
</organism>
<dbReference type="RefSeq" id="WP_085181129.1">
    <property type="nucleotide sequence ID" value="NZ_CSTD01000001.1"/>
</dbReference>
<dbReference type="Proteomes" id="UP000198875">
    <property type="component" value="Unassembled WGS sequence"/>
</dbReference>
<protein>
    <submittedName>
        <fullName evidence="1">MtfB protein</fullName>
    </submittedName>
</protein>
<dbReference type="Pfam" id="PF05711">
    <property type="entry name" value="TylF"/>
    <property type="match status" value="1"/>
</dbReference>
<reference evidence="1 2" key="1">
    <citation type="submission" date="2015-03" db="EMBL/GenBank/DDBJ databases">
        <authorList>
            <person name="Murphy D."/>
        </authorList>
    </citation>
    <scope>NUCLEOTIDE SEQUENCE [LARGE SCALE GENOMIC DNA]</scope>
    <source>
        <strain evidence="1 2">DSM 44277</strain>
    </source>
</reference>
<evidence type="ECO:0000313" key="2">
    <source>
        <dbReference type="Proteomes" id="UP000198875"/>
    </source>
</evidence>
<evidence type="ECO:0000313" key="1">
    <source>
        <dbReference type="EMBL" id="CPR05815.1"/>
    </source>
</evidence>
<dbReference type="InterPro" id="IPR008884">
    <property type="entry name" value="TylF_MeTrfase"/>
</dbReference>
<dbReference type="EMBL" id="CSTD01000001">
    <property type="protein sequence ID" value="CPR05815.1"/>
    <property type="molecule type" value="Genomic_DNA"/>
</dbReference>
<dbReference type="OrthoDB" id="3826968at2"/>
<sequence>MKTIYEYGHSKAEFDPKIERENSPDISEDDFWELAAMVWDYTELHVQALHNLYCAARYIIAAKIEGDFIECGVLLGGSIMAIETVLARYEGPLRDVYALDTFSGFVGRNADFDIDLQTGAVAGLPEAGLDFSEGAIANMTSVEYPRLRIVKGDVLQTIPTLDIERIALLRLDTDTYETTKFELESLYDRVVQGGVIIVDDYGYTVGCKKAVDDFLATRAPVLMQRINKNVRCWIKP</sequence>
<dbReference type="PANTHER" id="PTHR40036">
    <property type="entry name" value="MACROCIN O-METHYLTRANSFERASE"/>
    <property type="match status" value="1"/>
</dbReference>
<dbReference type="Gene3D" id="3.40.50.150">
    <property type="entry name" value="Vaccinia Virus protein VP39"/>
    <property type="match status" value="1"/>
</dbReference>
<gene>
    <name evidence="1" type="ORF">BN971_00651</name>
</gene>
<dbReference type="AlphaFoldDB" id="A0A0U0W3K6"/>
<accession>A0A0U0W3K6</accession>
<dbReference type="PANTHER" id="PTHR40036:SF1">
    <property type="entry name" value="MACROCIN O-METHYLTRANSFERASE"/>
    <property type="match status" value="1"/>
</dbReference>
<name>A0A0U0W3K6_MYCBE</name>
<proteinExistence type="predicted"/>